<dbReference type="PATRIC" id="fig|148814.19.peg.1074"/>
<gene>
    <name evidence="2" type="ORF">FF306_01499</name>
    <name evidence="3" type="ORF">RZ72_00770</name>
</gene>
<reference evidence="2 5" key="2">
    <citation type="journal article" date="2016" name="Syst. Appl. Microbiol.">
        <title>Genomic characterization of a fructophilic bee symbiont Lactobacillus kunkeei reveals its niche-specific adaptation.</title>
        <authorList>
            <person name="Maeno S."/>
            <person name="Tanizawa Y."/>
            <person name="Kanesaki Y."/>
            <person name="Kubota E."/>
            <person name="Kumar H."/>
            <person name="Dicks L."/>
            <person name="Salminen S."/>
            <person name="Nakagawa J."/>
            <person name="Arita M."/>
            <person name="Endo A."/>
        </authorList>
    </citation>
    <scope>NUCLEOTIDE SEQUENCE [LARGE SCALE GENOMIC DNA]</scope>
    <source>
        <strain evidence="2 5">FF30-6</strain>
    </source>
</reference>
<evidence type="ECO:0000313" key="4">
    <source>
        <dbReference type="Proteomes" id="UP000037749"/>
    </source>
</evidence>
<organism evidence="3 4">
    <name type="scientific">Apilactobacillus kunkeei</name>
    <dbReference type="NCBI Taxonomy" id="148814"/>
    <lineage>
        <taxon>Bacteria</taxon>
        <taxon>Bacillati</taxon>
        <taxon>Bacillota</taxon>
        <taxon>Bacilli</taxon>
        <taxon>Lactobacillales</taxon>
        <taxon>Lactobacillaceae</taxon>
        <taxon>Apilactobacillus</taxon>
    </lineage>
</organism>
<sequence length="118" mass="13404">MHSGEIAEWVAAIAEASSVVVALFLPYYNQHVENKRKLRNVKMLIHRMGKRAMNGDEDAMEHLQAILTTAYLKNMNSKTEDVINDGQQILDIMNISEGKPNAEQKGQIKKLLREIDEI</sequence>
<dbReference type="RefSeq" id="WP_041152937.1">
    <property type="nucleotide sequence ID" value="NZ_BDDX01000022.1"/>
</dbReference>
<comment type="caution">
    <text evidence="3">The sequence shown here is derived from an EMBL/GenBank/DDBJ whole genome shotgun (WGS) entry which is preliminary data.</text>
</comment>
<feature type="transmembrane region" description="Helical" evidence="1">
    <location>
        <begin position="6"/>
        <end position="28"/>
    </location>
</feature>
<name>A0A0C2WL33_9LACO</name>
<reference evidence="3 4" key="1">
    <citation type="journal article" date="2015" name="Genome Biol. Evol.">
        <title>Functionally Structured Genomes in Lactobacillus kunkeei Colonizing the Honey Crop and Food Products of Honeybees and Stingless Bees.</title>
        <authorList>
            <person name="Tamarit D."/>
            <person name="Ellegaard K.M."/>
            <person name="Wikander J."/>
            <person name="Olofsson T."/>
            <person name="Vasquez A."/>
            <person name="Andersson S.G."/>
        </authorList>
    </citation>
    <scope>NUCLEOTIDE SEQUENCE [LARGE SCALE GENOMIC DNA]</scope>
    <source>
        <strain evidence="3 4">LAla</strain>
    </source>
</reference>
<dbReference type="AlphaFoldDB" id="A0A0C2WL33"/>
<dbReference type="EMBL" id="JXCZ01000032">
    <property type="protein sequence ID" value="KOY78937.1"/>
    <property type="molecule type" value="Genomic_DNA"/>
</dbReference>
<keyword evidence="1" id="KW-0812">Transmembrane</keyword>
<evidence type="ECO:0000313" key="2">
    <source>
        <dbReference type="EMBL" id="GAT91341.1"/>
    </source>
</evidence>
<keyword evidence="1" id="KW-0472">Membrane</keyword>
<evidence type="ECO:0000313" key="5">
    <source>
        <dbReference type="Proteomes" id="UP000186588"/>
    </source>
</evidence>
<evidence type="ECO:0000313" key="3">
    <source>
        <dbReference type="EMBL" id="KOY78937.1"/>
    </source>
</evidence>
<dbReference type="EMBL" id="BDDX01000022">
    <property type="protein sequence ID" value="GAT91341.1"/>
    <property type="molecule type" value="Genomic_DNA"/>
</dbReference>
<proteinExistence type="predicted"/>
<dbReference type="Proteomes" id="UP000037749">
    <property type="component" value="Unassembled WGS sequence"/>
</dbReference>
<dbReference type="Proteomes" id="UP000186588">
    <property type="component" value="Unassembled WGS sequence"/>
</dbReference>
<evidence type="ECO:0000256" key="1">
    <source>
        <dbReference type="SAM" id="Phobius"/>
    </source>
</evidence>
<accession>A0A0C2WL33</accession>
<keyword evidence="1" id="KW-1133">Transmembrane helix</keyword>
<dbReference type="OrthoDB" id="3174721at2"/>
<protein>
    <submittedName>
        <fullName evidence="3">Uncharacterized protein</fullName>
    </submittedName>
</protein>